<dbReference type="Gene3D" id="3.30.70.100">
    <property type="match status" value="1"/>
</dbReference>
<dbReference type="Pfam" id="PF07045">
    <property type="entry name" value="DUF1330"/>
    <property type="match status" value="1"/>
</dbReference>
<dbReference type="InterPro" id="IPR010753">
    <property type="entry name" value="DUF1330"/>
</dbReference>
<keyword evidence="3" id="KW-1185">Reference proteome</keyword>
<reference evidence="2 3" key="2">
    <citation type="journal article" date="2016" name="Environ. Microbiol.">
        <title>The revisited genome of Pseudomonas putida KT2440 enlightens its value as a robust metabolic chassis.</title>
        <authorList>
            <person name="Belda E."/>
            <person name="van Heck R.G."/>
            <person name="Lopez-Sanchez M.J."/>
            <person name="Cruveiller S."/>
            <person name="Barbe V."/>
            <person name="Fraser C."/>
            <person name="Klenk H.P."/>
            <person name="Petersen J."/>
            <person name="Morgat A."/>
            <person name="Nikel P.I."/>
            <person name="Vallenet D."/>
            <person name="Rouy Z."/>
            <person name="Sekowska A."/>
            <person name="Martins Dos Santos V.A."/>
            <person name="de Lorenzo V."/>
            <person name="Danchin A."/>
            <person name="Medigue C."/>
        </authorList>
    </citation>
    <scope>NUCLEOTIDE SEQUENCE [LARGE SCALE GENOMIC DNA]</scope>
    <source>
        <strain evidence="3">ATCC 47054 / DSM 6125 / CFBP 8728 / NCIMB 11950 / KT2440</strain>
    </source>
</reference>
<dbReference type="Proteomes" id="UP000000556">
    <property type="component" value="Chromosome"/>
</dbReference>
<gene>
    <name evidence="2" type="ordered locus">PP_5529</name>
</gene>
<dbReference type="KEGG" id="ppu:PP_5529"/>
<feature type="domain" description="DUF1330" evidence="1">
    <location>
        <begin position="2"/>
        <end position="94"/>
    </location>
</feature>
<organism evidence="2 3">
    <name type="scientific">Pseudomonas putida (strain ATCC 47054 / DSM 6125 / CFBP 8728 / NCIMB 11950 / KT2440)</name>
    <dbReference type="NCBI Taxonomy" id="160488"/>
    <lineage>
        <taxon>Bacteria</taxon>
        <taxon>Pseudomonadati</taxon>
        <taxon>Pseudomonadota</taxon>
        <taxon>Gammaproteobacteria</taxon>
        <taxon>Pseudomonadales</taxon>
        <taxon>Pseudomonadaceae</taxon>
        <taxon>Pseudomonas</taxon>
    </lineage>
</organism>
<dbReference type="PANTHER" id="PTHR41521">
    <property type="match status" value="1"/>
</dbReference>
<dbReference type="InterPro" id="IPR011008">
    <property type="entry name" value="Dimeric_a/b-barrel"/>
</dbReference>
<sequence>MSAYVVFTREHTTDAAELQRYAQEAPAAREGHDVTRLAFYGQLEVLEGPSIEGAVILRFEDMTAARAWYASPAYQAALKHRLSGAEYRVFLIEGTDTSPN</sequence>
<dbReference type="SUPFAM" id="SSF54909">
    <property type="entry name" value="Dimeric alpha+beta barrel"/>
    <property type="match status" value="1"/>
</dbReference>
<dbReference type="OrthoDB" id="9806380at2"/>
<dbReference type="RefSeq" id="WP_010487168.1">
    <property type="nucleotide sequence ID" value="NC_002947.4"/>
</dbReference>
<dbReference type="AlphaFoldDB" id="A0A140FW83"/>
<name>A0A140FW83_PSEPK</name>
<protein>
    <submittedName>
        <fullName evidence="2">Epimerase</fullName>
    </submittedName>
</protein>
<evidence type="ECO:0000313" key="2">
    <source>
        <dbReference type="EMBL" id="AMM02866.1"/>
    </source>
</evidence>
<evidence type="ECO:0000313" key="3">
    <source>
        <dbReference type="Proteomes" id="UP000000556"/>
    </source>
</evidence>
<proteinExistence type="predicted"/>
<accession>A0A140FW83</accession>
<dbReference type="STRING" id="160488.PP_5529"/>
<reference evidence="2 3" key="1">
    <citation type="journal article" date="2002" name="Environ. Microbiol.">
        <title>Complete genome sequence and comparative analysis of the metabolically versatile Pseudomonas putida KT2440.</title>
        <authorList>
            <person name="Nelson K.E."/>
            <person name="Weinel C."/>
            <person name="Paulsen I.T."/>
            <person name="Dodson R.J."/>
            <person name="Hilbert H."/>
            <person name="Martins dos Santos V.A."/>
            <person name="Fouts D.E."/>
            <person name="Gill S.R."/>
            <person name="Pop M."/>
            <person name="Holmes M."/>
            <person name="Brinkac L."/>
            <person name="Beanan M."/>
            <person name="DeBoy R.T."/>
            <person name="Daugherty S."/>
            <person name="Kolonay J."/>
            <person name="Madupu R."/>
            <person name="Nelson W."/>
            <person name="White O."/>
            <person name="Peterson J."/>
            <person name="Khouri H."/>
            <person name="Hance I."/>
            <person name="Chris Lee P."/>
            <person name="Holtzapple E."/>
            <person name="Scanlan D."/>
            <person name="Tran K."/>
            <person name="Moazzez A."/>
            <person name="Utterback T."/>
            <person name="Rizzo M."/>
            <person name="Lee K."/>
            <person name="Kosack D."/>
            <person name="Moestl D."/>
            <person name="Wedler H."/>
            <person name="Lauber J."/>
            <person name="Stjepandic D."/>
            <person name="Hoheisel J."/>
            <person name="Straetz M."/>
            <person name="Heim S."/>
            <person name="Kiewitz C."/>
            <person name="Eisen J.A."/>
            <person name="Timmis K.N."/>
            <person name="Dusterhoft A."/>
            <person name="Tummler B."/>
            <person name="Fraser C.M."/>
        </authorList>
    </citation>
    <scope>NUCLEOTIDE SEQUENCE [LARGE SCALE GENOMIC DNA]</scope>
    <source>
        <strain evidence="3">ATCC 47054 / DSM 6125 / CFBP 8728 / NCIMB 11950 / KT2440</strain>
    </source>
</reference>
<dbReference type="EMBL" id="AE015451">
    <property type="protein sequence ID" value="AMM02866.1"/>
    <property type="molecule type" value="Genomic_DNA"/>
</dbReference>
<evidence type="ECO:0000259" key="1">
    <source>
        <dbReference type="Pfam" id="PF07045"/>
    </source>
</evidence>
<dbReference type="PANTHER" id="PTHR41521:SF4">
    <property type="entry name" value="BLR0684 PROTEIN"/>
    <property type="match status" value="1"/>
</dbReference>
<dbReference type="BioCyc" id="PPUT160488:G1G01-2666-MONOMER"/>